<organism evidence="4">
    <name type="scientific">Nicotiana tabacum</name>
    <name type="common">Common tobacco</name>
    <dbReference type="NCBI Taxonomy" id="4097"/>
    <lineage>
        <taxon>Eukaryota</taxon>
        <taxon>Viridiplantae</taxon>
        <taxon>Streptophyta</taxon>
        <taxon>Embryophyta</taxon>
        <taxon>Tracheophyta</taxon>
        <taxon>Spermatophyta</taxon>
        <taxon>Magnoliopsida</taxon>
        <taxon>eudicotyledons</taxon>
        <taxon>Gunneridae</taxon>
        <taxon>Pentapetalae</taxon>
        <taxon>asterids</taxon>
        <taxon>lamiids</taxon>
        <taxon>Solanales</taxon>
        <taxon>Solanaceae</taxon>
        <taxon>Nicotianoideae</taxon>
        <taxon>Nicotianeae</taxon>
        <taxon>Nicotiana</taxon>
    </lineage>
</organism>
<comment type="similarity">
    <text evidence="1">Belongs to the jacalin lectin family.</text>
</comment>
<evidence type="ECO:0000256" key="1">
    <source>
        <dbReference type="ARBA" id="ARBA00006568"/>
    </source>
</evidence>
<feature type="domain" description="Jacalin-type lectin" evidence="3">
    <location>
        <begin position="33"/>
        <end position="175"/>
    </location>
</feature>
<accession>A0A1S3ZGC2</accession>
<proteinExistence type="inferred from homology"/>
<dbReference type="Pfam" id="PF01419">
    <property type="entry name" value="Jacalin"/>
    <property type="match status" value="2"/>
</dbReference>
<gene>
    <name evidence="4" type="primary">LOC107786447</name>
</gene>
<dbReference type="InterPro" id="IPR033734">
    <property type="entry name" value="Jacalin-like_lectin_dom_plant"/>
</dbReference>
<dbReference type="KEGG" id="nta:107786447"/>
<reference evidence="4" key="1">
    <citation type="submission" date="2025-08" db="UniProtKB">
        <authorList>
            <consortium name="RefSeq"/>
        </authorList>
    </citation>
    <scope>IDENTIFICATION</scope>
</reference>
<dbReference type="Gene3D" id="2.100.10.30">
    <property type="entry name" value="Jacalin-like lectin domain"/>
    <property type="match status" value="2"/>
</dbReference>
<dbReference type="FunFam" id="2.100.10.30:FF:000001">
    <property type="entry name" value="Jacalin-related lectin 33"/>
    <property type="match status" value="1"/>
</dbReference>
<dbReference type="STRING" id="4097.A0A1S3ZGC2"/>
<dbReference type="OrthoDB" id="4325201at2759"/>
<dbReference type="GO" id="GO:0030246">
    <property type="term" value="F:carbohydrate binding"/>
    <property type="evidence" value="ECO:0007669"/>
    <property type="project" value="UniProtKB-KW"/>
</dbReference>
<protein>
    <submittedName>
        <fullName evidence="4">Agglutinin-like</fullName>
    </submittedName>
</protein>
<feature type="domain" description="Jacalin-type lectin" evidence="3">
    <location>
        <begin position="237"/>
        <end position="381"/>
    </location>
</feature>
<dbReference type="PANTHER" id="PTHR47293:SF77">
    <property type="entry name" value="AGGLUTININ-LIKE"/>
    <property type="match status" value="1"/>
</dbReference>
<dbReference type="InterPro" id="IPR036404">
    <property type="entry name" value="Jacalin-like_lectin_dom_sf"/>
</dbReference>
<keyword evidence="2" id="KW-0430">Lectin</keyword>
<dbReference type="InterPro" id="IPR001229">
    <property type="entry name" value="Jacalin-like_lectin_dom"/>
</dbReference>
<dbReference type="OMA" id="TIWSADI"/>
<dbReference type="PaxDb" id="4097-A0A1S3ZGC2"/>
<dbReference type="AlphaFoldDB" id="A0A1S3ZGC2"/>
<dbReference type="SUPFAM" id="SSF51101">
    <property type="entry name" value="Mannose-binding lectins"/>
    <property type="match status" value="2"/>
</dbReference>
<dbReference type="PROSITE" id="PS51752">
    <property type="entry name" value="JACALIN_LECTIN"/>
    <property type="match status" value="2"/>
</dbReference>
<evidence type="ECO:0000313" key="4">
    <source>
        <dbReference type="RefSeq" id="XP_016463399.1"/>
    </source>
</evidence>
<name>A0A1S3ZGC2_TOBAC</name>
<sequence length="404" mass="44104">MERGKQIDGEREKGELANFEVKGNQVSYDQADSILVEPWGGTGGSEWYYKLKSPIKKIWITHGDCIKSIMFRIINEQGTTIDSPNFGWGGGRRDKVVIEATPLEYLTGIKGTFGRCGSYSVIKSLCFITNAKNYGPFGCEAGTPFSLVMKEGGAIVGFHGRCGAYLDAIGVYLRKLTPPTLSKEPEAKNIEPNEHVVEEIEIHDGSGSGDHKKGKITKNESKLPTMENQVSYDQADSILVEPWGGNIGGSEWNYKLKSSIKEILIAHGDVIDSIMFRTITEQGTTIDSPKFGRNGGRIYKVVIEATPLEHLTGIKGTFECFDGHSVIKSLCFITNANNYGPFGSEAGGTPFSLVMKEGVAIVGFHGRSGLYLDAIGVYLQKLASPTSTKEHTVEDIEIRDVSLS</sequence>
<dbReference type="PANTHER" id="PTHR47293">
    <property type="entry name" value="JACALIN-RELATED LECTIN 3"/>
    <property type="match status" value="1"/>
</dbReference>
<evidence type="ECO:0000259" key="3">
    <source>
        <dbReference type="PROSITE" id="PS51752"/>
    </source>
</evidence>
<dbReference type="SMR" id="A0A1S3ZGC2"/>
<dbReference type="SMART" id="SM00915">
    <property type="entry name" value="Jacalin"/>
    <property type="match status" value="2"/>
</dbReference>
<feature type="non-terminal residue" evidence="4">
    <location>
        <position position="404"/>
    </location>
</feature>
<evidence type="ECO:0000256" key="2">
    <source>
        <dbReference type="ARBA" id="ARBA00022734"/>
    </source>
</evidence>
<dbReference type="RefSeq" id="XP_016463399.1">
    <property type="nucleotide sequence ID" value="XM_016607913.1"/>
</dbReference>
<dbReference type="CDD" id="cd09612">
    <property type="entry name" value="Jacalin"/>
    <property type="match status" value="2"/>
</dbReference>